<dbReference type="EMBL" id="BAABGM010000001">
    <property type="protein sequence ID" value="GAA4397912.1"/>
    <property type="molecule type" value="Genomic_DNA"/>
</dbReference>
<dbReference type="InterPro" id="IPR045792">
    <property type="entry name" value="DUF6036"/>
</dbReference>
<evidence type="ECO:0000259" key="1">
    <source>
        <dbReference type="Pfam" id="PF19502"/>
    </source>
</evidence>
<keyword evidence="3" id="KW-1185">Reference proteome</keyword>
<proteinExistence type="predicted"/>
<accession>A0ABP8JYD6</accession>
<protein>
    <recommendedName>
        <fullName evidence="1">DUF6036 domain-containing protein</fullName>
    </recommendedName>
</protein>
<comment type="caution">
    <text evidence="2">The sequence shown here is derived from an EMBL/GenBank/DDBJ whole genome shotgun (WGS) entry which is preliminary data.</text>
</comment>
<evidence type="ECO:0000313" key="3">
    <source>
        <dbReference type="Proteomes" id="UP001500945"/>
    </source>
</evidence>
<name>A0ABP8JYD6_9MICO</name>
<feature type="domain" description="DUF6036" evidence="1">
    <location>
        <begin position="21"/>
        <end position="146"/>
    </location>
</feature>
<evidence type="ECO:0000313" key="2">
    <source>
        <dbReference type="EMBL" id="GAA4397912.1"/>
    </source>
</evidence>
<gene>
    <name evidence="2" type="ORF">GCM10023168_03390</name>
</gene>
<dbReference type="Proteomes" id="UP001500945">
    <property type="component" value="Unassembled WGS sequence"/>
</dbReference>
<sequence length="181" mass="18961">MSFDLDADQIRELLDELDRRLRADGVAATVYLVGGAAVALQLPDADRRTQDIDGITTNDKVAGVVSAMAAELGLPENWLNGAAAPYVPAPPRGAMDPPTSAGLRVELAPLRHLLAMKLAAGRARDRADITAIAAALGIDADAAVQLTLETYGSDALEVFTNAEDVRLEADAAIPQRGAGRH</sequence>
<dbReference type="RefSeq" id="WP_345201586.1">
    <property type="nucleotide sequence ID" value="NZ_BAABGM010000001.1"/>
</dbReference>
<organism evidence="2 3">
    <name type="scientific">Fodinibacter luteus</name>
    <dbReference type="NCBI Taxonomy" id="552064"/>
    <lineage>
        <taxon>Bacteria</taxon>
        <taxon>Bacillati</taxon>
        <taxon>Actinomycetota</taxon>
        <taxon>Actinomycetes</taxon>
        <taxon>Micrococcales</taxon>
        <taxon>Intrasporangiaceae</taxon>
        <taxon>Fodinibacter (ex Wang et al. 2009)</taxon>
    </lineage>
</organism>
<reference evidence="3" key="1">
    <citation type="journal article" date="2019" name="Int. J. Syst. Evol. Microbiol.">
        <title>The Global Catalogue of Microorganisms (GCM) 10K type strain sequencing project: providing services to taxonomists for standard genome sequencing and annotation.</title>
        <authorList>
            <consortium name="The Broad Institute Genomics Platform"/>
            <consortium name="The Broad Institute Genome Sequencing Center for Infectious Disease"/>
            <person name="Wu L."/>
            <person name="Ma J."/>
        </authorList>
    </citation>
    <scope>NUCLEOTIDE SEQUENCE [LARGE SCALE GENOMIC DNA]</scope>
    <source>
        <strain evidence="3">JCM 17809</strain>
    </source>
</reference>
<dbReference type="Pfam" id="PF19502">
    <property type="entry name" value="DUF6036"/>
    <property type="match status" value="1"/>
</dbReference>